<dbReference type="InterPro" id="IPR016181">
    <property type="entry name" value="Acyl_CoA_acyltransferase"/>
</dbReference>
<organism evidence="2 3">
    <name type="scientific">Archangium minus</name>
    <dbReference type="NCBI Taxonomy" id="83450"/>
    <lineage>
        <taxon>Bacteria</taxon>
        <taxon>Pseudomonadati</taxon>
        <taxon>Myxococcota</taxon>
        <taxon>Myxococcia</taxon>
        <taxon>Myxococcales</taxon>
        <taxon>Cystobacterineae</taxon>
        <taxon>Archangiaceae</taxon>
        <taxon>Archangium</taxon>
    </lineage>
</organism>
<evidence type="ECO:0000313" key="3">
    <source>
        <dbReference type="Proteomes" id="UP001611383"/>
    </source>
</evidence>
<sequence>MELLTERLVLRDFLPGDWPAVFAYQSLPAYLEHYGQLPPSSDDVRLFVEMLHGWAQEVPRTKYQLAITLGGAVIGTCGVRKDAPDRLDAEWGCELAPAYWGHGYAREASQAIITFGFETLRLQRIWAQTSPANDRAVRLAEQLGFRRLSPGLYEATYPGTRGMT</sequence>
<keyword evidence="3" id="KW-1185">Reference proteome</keyword>
<proteinExistence type="predicted"/>
<dbReference type="InterPro" id="IPR051531">
    <property type="entry name" value="N-acetyltransferase"/>
</dbReference>
<dbReference type="Gene3D" id="3.40.630.30">
    <property type="match status" value="1"/>
</dbReference>
<gene>
    <name evidence="2" type="ORF">F0U60_19270</name>
</gene>
<dbReference type="PANTHER" id="PTHR43792">
    <property type="entry name" value="GNAT FAMILY, PUTATIVE (AFU_ORTHOLOGUE AFUA_3G00765)-RELATED-RELATED"/>
    <property type="match status" value="1"/>
</dbReference>
<evidence type="ECO:0000313" key="2">
    <source>
        <dbReference type="EMBL" id="WNG46014.1"/>
    </source>
</evidence>
<dbReference type="PROSITE" id="PS51186">
    <property type="entry name" value="GNAT"/>
    <property type="match status" value="1"/>
</dbReference>
<accession>A0ABY9WQC8</accession>
<name>A0ABY9WQC8_9BACT</name>
<feature type="domain" description="N-acetyltransferase" evidence="1">
    <location>
        <begin position="8"/>
        <end position="164"/>
    </location>
</feature>
<dbReference type="Proteomes" id="UP001611383">
    <property type="component" value="Chromosome"/>
</dbReference>
<dbReference type="RefSeq" id="WP_395822020.1">
    <property type="nucleotide sequence ID" value="NZ_CP043494.1"/>
</dbReference>
<dbReference type="Pfam" id="PF13302">
    <property type="entry name" value="Acetyltransf_3"/>
    <property type="match status" value="1"/>
</dbReference>
<reference evidence="2 3" key="1">
    <citation type="submission" date="2019-08" db="EMBL/GenBank/DDBJ databases">
        <title>Archangium and Cystobacter genomes.</title>
        <authorList>
            <person name="Chen I.-C.K."/>
            <person name="Wielgoss S."/>
        </authorList>
    </citation>
    <scope>NUCLEOTIDE SEQUENCE [LARGE SCALE GENOMIC DNA]</scope>
    <source>
        <strain evidence="2 3">Cbm 6</strain>
    </source>
</reference>
<evidence type="ECO:0000259" key="1">
    <source>
        <dbReference type="PROSITE" id="PS51186"/>
    </source>
</evidence>
<dbReference type="InterPro" id="IPR000182">
    <property type="entry name" value="GNAT_dom"/>
</dbReference>
<dbReference type="SUPFAM" id="SSF55729">
    <property type="entry name" value="Acyl-CoA N-acyltransferases (Nat)"/>
    <property type="match status" value="1"/>
</dbReference>
<protein>
    <submittedName>
        <fullName evidence="2">GNAT family N-acetyltransferase</fullName>
    </submittedName>
</protein>
<dbReference type="EMBL" id="CP043494">
    <property type="protein sequence ID" value="WNG46014.1"/>
    <property type="molecule type" value="Genomic_DNA"/>
</dbReference>